<gene>
    <name evidence="2" type="ORF">Slati_2894300</name>
</gene>
<organism evidence="2">
    <name type="scientific">Sesamum latifolium</name>
    <dbReference type="NCBI Taxonomy" id="2727402"/>
    <lineage>
        <taxon>Eukaryota</taxon>
        <taxon>Viridiplantae</taxon>
        <taxon>Streptophyta</taxon>
        <taxon>Embryophyta</taxon>
        <taxon>Tracheophyta</taxon>
        <taxon>Spermatophyta</taxon>
        <taxon>Magnoliopsida</taxon>
        <taxon>eudicotyledons</taxon>
        <taxon>Gunneridae</taxon>
        <taxon>Pentapetalae</taxon>
        <taxon>asterids</taxon>
        <taxon>lamiids</taxon>
        <taxon>Lamiales</taxon>
        <taxon>Pedaliaceae</taxon>
        <taxon>Sesamum</taxon>
    </lineage>
</organism>
<reference evidence="2" key="2">
    <citation type="journal article" date="2024" name="Plant">
        <title>Genomic evolution and insights into agronomic trait innovations of Sesamum species.</title>
        <authorList>
            <person name="Miao H."/>
            <person name="Wang L."/>
            <person name="Qu L."/>
            <person name="Liu H."/>
            <person name="Sun Y."/>
            <person name="Le M."/>
            <person name="Wang Q."/>
            <person name="Wei S."/>
            <person name="Zheng Y."/>
            <person name="Lin W."/>
            <person name="Duan Y."/>
            <person name="Cao H."/>
            <person name="Xiong S."/>
            <person name="Wang X."/>
            <person name="Wei L."/>
            <person name="Li C."/>
            <person name="Ma Q."/>
            <person name="Ju M."/>
            <person name="Zhao R."/>
            <person name="Li G."/>
            <person name="Mu C."/>
            <person name="Tian Q."/>
            <person name="Mei H."/>
            <person name="Zhang T."/>
            <person name="Gao T."/>
            <person name="Zhang H."/>
        </authorList>
    </citation>
    <scope>NUCLEOTIDE SEQUENCE</scope>
    <source>
        <strain evidence="2">KEN1</strain>
    </source>
</reference>
<keyword evidence="1" id="KW-0472">Membrane</keyword>
<dbReference type="AlphaFoldDB" id="A0AAW2VBS2"/>
<evidence type="ECO:0000313" key="2">
    <source>
        <dbReference type="EMBL" id="KAL0427195.1"/>
    </source>
</evidence>
<accession>A0AAW2VBS2</accession>
<keyword evidence="1" id="KW-0812">Transmembrane</keyword>
<name>A0AAW2VBS2_9LAMI</name>
<comment type="caution">
    <text evidence="2">The sequence shown here is derived from an EMBL/GenBank/DDBJ whole genome shotgun (WGS) entry which is preliminary data.</text>
</comment>
<feature type="transmembrane region" description="Helical" evidence="1">
    <location>
        <begin position="34"/>
        <end position="53"/>
    </location>
</feature>
<evidence type="ECO:0000256" key="1">
    <source>
        <dbReference type="SAM" id="Phobius"/>
    </source>
</evidence>
<proteinExistence type="predicted"/>
<keyword evidence="1" id="KW-1133">Transmembrane helix</keyword>
<protein>
    <submittedName>
        <fullName evidence="2">Uncharacterized protein</fullName>
    </submittedName>
</protein>
<sequence length="160" mass="17550">MNRVWKSLSALPHVLFAANLDVLANCLSFTAPYLLLHFSPLLGGSGFFSLLVLGRMMLPALPNGMEPAAADEESSEPLLLLQDQRSRSNTTSQVAIIGSDLCPIESLDYEYAIFAGFVFFFGKFAQAPPVCFYFCCVYNVRVVCFDVCACCVGIGELLWL</sequence>
<reference evidence="2" key="1">
    <citation type="submission" date="2020-06" db="EMBL/GenBank/DDBJ databases">
        <authorList>
            <person name="Li T."/>
            <person name="Hu X."/>
            <person name="Zhang T."/>
            <person name="Song X."/>
            <person name="Zhang H."/>
            <person name="Dai N."/>
            <person name="Sheng W."/>
            <person name="Hou X."/>
            <person name="Wei L."/>
        </authorList>
    </citation>
    <scope>NUCLEOTIDE SEQUENCE</scope>
    <source>
        <strain evidence="2">KEN1</strain>
        <tissue evidence="2">Leaf</tissue>
    </source>
</reference>
<dbReference type="EMBL" id="JACGWN010000010">
    <property type="protein sequence ID" value="KAL0427195.1"/>
    <property type="molecule type" value="Genomic_DNA"/>
</dbReference>